<organism evidence="2 3">
    <name type="scientific">Ignelater luminosus</name>
    <name type="common">Cucubano</name>
    <name type="synonym">Pyrophorus luminosus</name>
    <dbReference type="NCBI Taxonomy" id="2038154"/>
    <lineage>
        <taxon>Eukaryota</taxon>
        <taxon>Metazoa</taxon>
        <taxon>Ecdysozoa</taxon>
        <taxon>Arthropoda</taxon>
        <taxon>Hexapoda</taxon>
        <taxon>Insecta</taxon>
        <taxon>Pterygota</taxon>
        <taxon>Neoptera</taxon>
        <taxon>Endopterygota</taxon>
        <taxon>Coleoptera</taxon>
        <taxon>Polyphaga</taxon>
        <taxon>Elateriformia</taxon>
        <taxon>Elateroidea</taxon>
        <taxon>Elateridae</taxon>
        <taxon>Agrypninae</taxon>
        <taxon>Pyrophorini</taxon>
        <taxon>Ignelater</taxon>
    </lineage>
</organism>
<sequence length="178" mass="20207">MDKIIKPGEPNVSAISRNLISGFSTTGIYPSDKNKVLYKIPTVNANENPTVAVNDVLTNYLRQKRFGDTNATPRVRRKKSRLNIEPEHAENSTGSEEEDNDDIIYTTPKKRLVKSNTFVLVKFLSGKRKCTIYKYACVVDEVLSESEYNVTGLKSKKRFLGGLFPLKQALYNLDLWQE</sequence>
<proteinExistence type="predicted"/>
<dbReference type="Proteomes" id="UP000801492">
    <property type="component" value="Unassembled WGS sequence"/>
</dbReference>
<evidence type="ECO:0000313" key="3">
    <source>
        <dbReference type="Proteomes" id="UP000801492"/>
    </source>
</evidence>
<protein>
    <submittedName>
        <fullName evidence="2">Uncharacterized protein</fullName>
    </submittedName>
</protein>
<dbReference type="AlphaFoldDB" id="A0A8K0G912"/>
<accession>A0A8K0G912</accession>
<keyword evidence="3" id="KW-1185">Reference proteome</keyword>
<feature type="region of interest" description="Disordered" evidence="1">
    <location>
        <begin position="68"/>
        <end position="101"/>
    </location>
</feature>
<gene>
    <name evidence="2" type="ORF">ILUMI_13031</name>
</gene>
<evidence type="ECO:0000256" key="1">
    <source>
        <dbReference type="SAM" id="MobiDB-lite"/>
    </source>
</evidence>
<evidence type="ECO:0000313" key="2">
    <source>
        <dbReference type="EMBL" id="KAF2893142.1"/>
    </source>
</evidence>
<reference evidence="2" key="1">
    <citation type="submission" date="2019-08" db="EMBL/GenBank/DDBJ databases">
        <title>The genome of the North American firefly Photinus pyralis.</title>
        <authorList>
            <consortium name="Photinus pyralis genome working group"/>
            <person name="Fallon T.R."/>
            <person name="Sander Lower S.E."/>
            <person name="Weng J.-K."/>
        </authorList>
    </citation>
    <scope>NUCLEOTIDE SEQUENCE</scope>
    <source>
        <strain evidence="2">TRF0915ILg1</strain>
        <tissue evidence="2">Whole body</tissue>
    </source>
</reference>
<name>A0A8K0G912_IGNLU</name>
<comment type="caution">
    <text evidence="2">The sequence shown here is derived from an EMBL/GenBank/DDBJ whole genome shotgun (WGS) entry which is preliminary data.</text>
</comment>
<dbReference type="OrthoDB" id="6767476at2759"/>
<dbReference type="EMBL" id="VTPC01008214">
    <property type="protein sequence ID" value="KAF2893142.1"/>
    <property type="molecule type" value="Genomic_DNA"/>
</dbReference>